<feature type="transmembrane region" description="Helical" evidence="1">
    <location>
        <begin position="61"/>
        <end position="84"/>
    </location>
</feature>
<dbReference type="EMBL" id="JACJHT010000001">
    <property type="protein sequence ID" value="MBA9037189.1"/>
    <property type="molecule type" value="Genomic_DNA"/>
</dbReference>
<evidence type="ECO:0000313" key="3">
    <source>
        <dbReference type="Proteomes" id="UP000543174"/>
    </source>
</evidence>
<proteinExistence type="predicted"/>
<sequence length="85" mass="9456">MARIINFWSFIFTLLCVGFFFIAFYYPALLNTNFCLAIILFLTGIAGFFGINNWASALRSILTVVISAGLILVTGFIIFIGNLFS</sequence>
<keyword evidence="1" id="KW-0812">Transmembrane</keyword>
<keyword evidence="1" id="KW-0472">Membrane</keyword>
<comment type="caution">
    <text evidence="2">The sequence shown here is derived from an EMBL/GenBank/DDBJ whole genome shotgun (WGS) entry which is preliminary data.</text>
</comment>
<dbReference type="Proteomes" id="UP000543174">
    <property type="component" value="Unassembled WGS sequence"/>
</dbReference>
<feature type="transmembrane region" description="Helical" evidence="1">
    <location>
        <begin position="7"/>
        <end position="28"/>
    </location>
</feature>
<protein>
    <submittedName>
        <fullName evidence="2">Uncharacterized protein</fullName>
    </submittedName>
</protein>
<feature type="transmembrane region" description="Helical" evidence="1">
    <location>
        <begin position="34"/>
        <end position="54"/>
    </location>
</feature>
<gene>
    <name evidence="2" type="ORF">HNP21_000278</name>
</gene>
<dbReference type="AlphaFoldDB" id="A0A7W3RCV1"/>
<keyword evidence="1" id="KW-1133">Transmembrane helix</keyword>
<accession>A0A7W3RCV1</accession>
<evidence type="ECO:0000313" key="2">
    <source>
        <dbReference type="EMBL" id="MBA9037189.1"/>
    </source>
</evidence>
<reference evidence="2" key="1">
    <citation type="submission" date="2020-08" db="EMBL/GenBank/DDBJ databases">
        <title>Functional genomics of gut bacteria from endangered species of beetles.</title>
        <authorList>
            <person name="Carlos-Shanley C."/>
        </authorList>
    </citation>
    <scope>NUCLEOTIDE SEQUENCE [LARGE SCALE GENOMIC DNA]</scope>
    <source>
        <strain evidence="2">S00060</strain>
    </source>
</reference>
<evidence type="ECO:0000256" key="1">
    <source>
        <dbReference type="SAM" id="Phobius"/>
    </source>
</evidence>
<name>A0A7W3RCV1_PRIAR</name>
<keyword evidence="3" id="KW-1185">Reference proteome</keyword>
<dbReference type="RefSeq" id="WP_041816594.1">
    <property type="nucleotide sequence ID" value="NZ_CP169254.1"/>
</dbReference>
<organism evidence="2 3">
    <name type="scientific">Priestia aryabhattai</name>
    <name type="common">Bacillus aryabhattai</name>
    <dbReference type="NCBI Taxonomy" id="412384"/>
    <lineage>
        <taxon>Bacteria</taxon>
        <taxon>Bacillati</taxon>
        <taxon>Bacillota</taxon>
        <taxon>Bacilli</taxon>
        <taxon>Bacillales</taxon>
        <taxon>Bacillaceae</taxon>
        <taxon>Priestia</taxon>
    </lineage>
</organism>